<keyword evidence="3" id="KW-1185">Reference proteome</keyword>
<feature type="region of interest" description="Disordered" evidence="1">
    <location>
        <begin position="1"/>
        <end position="79"/>
    </location>
</feature>
<gene>
    <name evidence="2" type="ORF">LPJ61_004535</name>
</gene>
<name>A0A9W7YAU6_9FUNG</name>
<protein>
    <submittedName>
        <fullName evidence="2">Uncharacterized protein</fullName>
    </submittedName>
</protein>
<dbReference type="EMBL" id="JANBOI010001078">
    <property type="protein sequence ID" value="KAJ1727499.1"/>
    <property type="molecule type" value="Genomic_DNA"/>
</dbReference>
<dbReference type="Proteomes" id="UP001143981">
    <property type="component" value="Unassembled WGS sequence"/>
</dbReference>
<evidence type="ECO:0000313" key="2">
    <source>
        <dbReference type="EMBL" id="KAJ1727499.1"/>
    </source>
</evidence>
<feature type="non-terminal residue" evidence="2">
    <location>
        <position position="1"/>
    </location>
</feature>
<accession>A0A9W7YAU6</accession>
<proteinExistence type="predicted"/>
<feature type="compositionally biased region" description="Gly residues" evidence="1">
    <location>
        <begin position="1"/>
        <end position="10"/>
    </location>
</feature>
<evidence type="ECO:0000313" key="3">
    <source>
        <dbReference type="Proteomes" id="UP001143981"/>
    </source>
</evidence>
<organism evidence="2 3">
    <name type="scientific">Coemansia biformis</name>
    <dbReference type="NCBI Taxonomy" id="1286918"/>
    <lineage>
        <taxon>Eukaryota</taxon>
        <taxon>Fungi</taxon>
        <taxon>Fungi incertae sedis</taxon>
        <taxon>Zoopagomycota</taxon>
        <taxon>Kickxellomycotina</taxon>
        <taxon>Kickxellomycetes</taxon>
        <taxon>Kickxellales</taxon>
        <taxon>Kickxellaceae</taxon>
        <taxon>Coemansia</taxon>
    </lineage>
</organism>
<evidence type="ECO:0000256" key="1">
    <source>
        <dbReference type="SAM" id="MobiDB-lite"/>
    </source>
</evidence>
<feature type="compositionally biased region" description="Low complexity" evidence="1">
    <location>
        <begin position="11"/>
        <end position="26"/>
    </location>
</feature>
<reference evidence="2" key="1">
    <citation type="submission" date="2022-07" db="EMBL/GenBank/DDBJ databases">
        <title>Phylogenomic reconstructions and comparative analyses of Kickxellomycotina fungi.</title>
        <authorList>
            <person name="Reynolds N.K."/>
            <person name="Stajich J.E."/>
            <person name="Barry K."/>
            <person name="Grigoriev I.V."/>
            <person name="Crous P."/>
            <person name="Smith M.E."/>
        </authorList>
    </citation>
    <scope>NUCLEOTIDE SEQUENCE</scope>
    <source>
        <strain evidence="2">BCRC 34381</strain>
    </source>
</reference>
<dbReference type="AlphaFoldDB" id="A0A9W7YAU6"/>
<dbReference type="OrthoDB" id="6132182at2759"/>
<comment type="caution">
    <text evidence="2">The sequence shown here is derived from an EMBL/GenBank/DDBJ whole genome shotgun (WGS) entry which is preliminary data.</text>
</comment>
<sequence>NYPSAGGGNSGSQNNGPVVSGSSDASSRSRESEGIQSALSSDAIDRFFPGLSGGGQMRRRSEYKKPIPRSSGDPIPFPPHLTPEWIAMHGYNPERVEDAHRNACELVELLNNSTYTSPY</sequence>